<feature type="transmembrane region" description="Helical" evidence="6">
    <location>
        <begin position="150"/>
        <end position="168"/>
    </location>
</feature>
<sequence length="479" mass="52805">MEKPTLVDEMREMDETVNSSPAAMSPHLPDPELKNADPTDMNNPQNWSRTRKNLLFLALMGSSLLADGAMVWGGTLVTPQAMEWGVSVAHSATSMNYGILLQGFGGMFAVPLIEAYGRYPVWIWPQVITMFMVLGATLSHDWSTFTVFRSLQGLFGTVPQVIGLPIIHDMYSPEEWPRMVNIWGTTFMVGPFLGPAIAGYIGAGTNWRDSFGVLTALYGLSTFAVLAFGAETYYNPGKAPTSRVGAYFGVGNTKLPKGSTLWYWCKVMVLYVFKFPLLMTGLGILITFTWPIGITTTIDSFLHSPPYNFDTIEASSMRFAGVIGALCGWLVGYLFNGWVYKRYHANWWTEYRLHGVWVPLGSLTFGLLTYGLTMNFGKHWIGIAFGWIMVNIGMVAIIVAVTAYALEKYPEQSTVVSAILNMWRTCGGFAVGYFQPAWIARNGLGLVFGIQAIIVSVSVVLCIVPVLITQRRKSSVGAA</sequence>
<organism evidence="8 9">
    <name type="scientific">Penicillium canariense</name>
    <dbReference type="NCBI Taxonomy" id="189055"/>
    <lineage>
        <taxon>Eukaryota</taxon>
        <taxon>Fungi</taxon>
        <taxon>Dikarya</taxon>
        <taxon>Ascomycota</taxon>
        <taxon>Pezizomycotina</taxon>
        <taxon>Eurotiomycetes</taxon>
        <taxon>Eurotiomycetidae</taxon>
        <taxon>Eurotiales</taxon>
        <taxon>Aspergillaceae</taxon>
        <taxon>Penicillium</taxon>
    </lineage>
</organism>
<comment type="subcellular location">
    <subcellularLocation>
        <location evidence="1">Membrane</location>
        <topology evidence="1">Multi-pass membrane protein</topology>
    </subcellularLocation>
</comment>
<feature type="transmembrane region" description="Helical" evidence="6">
    <location>
        <begin position="418"/>
        <end position="438"/>
    </location>
</feature>
<keyword evidence="4 6" id="KW-0472">Membrane</keyword>
<comment type="caution">
    <text evidence="8">The sequence shown here is derived from an EMBL/GenBank/DDBJ whole genome shotgun (WGS) entry which is preliminary data.</text>
</comment>
<dbReference type="RefSeq" id="XP_056542232.1">
    <property type="nucleotide sequence ID" value="XM_056689803.1"/>
</dbReference>
<dbReference type="PROSITE" id="PS50850">
    <property type="entry name" value="MFS"/>
    <property type="match status" value="1"/>
</dbReference>
<gene>
    <name evidence="8" type="ORF">N7482_007679</name>
</gene>
<dbReference type="OrthoDB" id="2533084at2759"/>
<feature type="transmembrane region" description="Helical" evidence="6">
    <location>
        <begin position="384"/>
        <end position="406"/>
    </location>
</feature>
<dbReference type="PANTHER" id="PTHR23502">
    <property type="entry name" value="MAJOR FACILITATOR SUPERFAMILY"/>
    <property type="match status" value="1"/>
</dbReference>
<feature type="transmembrane region" description="Helical" evidence="6">
    <location>
        <begin position="275"/>
        <end position="298"/>
    </location>
</feature>
<feature type="transmembrane region" description="Helical" evidence="6">
    <location>
        <begin position="119"/>
        <end position="138"/>
    </location>
</feature>
<dbReference type="GO" id="GO:0022857">
    <property type="term" value="F:transmembrane transporter activity"/>
    <property type="evidence" value="ECO:0007669"/>
    <property type="project" value="InterPro"/>
</dbReference>
<evidence type="ECO:0000256" key="4">
    <source>
        <dbReference type="ARBA" id="ARBA00023136"/>
    </source>
</evidence>
<evidence type="ECO:0000313" key="8">
    <source>
        <dbReference type="EMBL" id="KAJ5160675.1"/>
    </source>
</evidence>
<dbReference type="Pfam" id="PF07690">
    <property type="entry name" value="MFS_1"/>
    <property type="match status" value="1"/>
</dbReference>
<dbReference type="InterPro" id="IPR020846">
    <property type="entry name" value="MFS_dom"/>
</dbReference>
<dbReference type="InterPro" id="IPR011701">
    <property type="entry name" value="MFS"/>
</dbReference>
<keyword evidence="3 6" id="KW-1133">Transmembrane helix</keyword>
<reference evidence="8" key="1">
    <citation type="submission" date="2022-11" db="EMBL/GenBank/DDBJ databases">
        <authorList>
            <person name="Petersen C."/>
        </authorList>
    </citation>
    <scope>NUCLEOTIDE SEQUENCE</scope>
    <source>
        <strain evidence="8">IBT 26290</strain>
    </source>
</reference>
<feature type="transmembrane region" description="Helical" evidence="6">
    <location>
        <begin position="213"/>
        <end position="234"/>
    </location>
</feature>
<dbReference type="GO" id="GO:0005886">
    <property type="term" value="C:plasma membrane"/>
    <property type="evidence" value="ECO:0007669"/>
    <property type="project" value="TreeGrafter"/>
</dbReference>
<evidence type="ECO:0000256" key="5">
    <source>
        <dbReference type="SAM" id="MobiDB-lite"/>
    </source>
</evidence>
<dbReference type="Proteomes" id="UP001149163">
    <property type="component" value="Unassembled WGS sequence"/>
</dbReference>
<evidence type="ECO:0000256" key="3">
    <source>
        <dbReference type="ARBA" id="ARBA00022989"/>
    </source>
</evidence>
<name>A0A9W9I256_9EURO</name>
<keyword evidence="2 6" id="KW-0812">Transmembrane</keyword>
<evidence type="ECO:0000256" key="1">
    <source>
        <dbReference type="ARBA" id="ARBA00004141"/>
    </source>
</evidence>
<dbReference type="InterPro" id="IPR036259">
    <property type="entry name" value="MFS_trans_sf"/>
</dbReference>
<evidence type="ECO:0000313" key="9">
    <source>
        <dbReference type="Proteomes" id="UP001149163"/>
    </source>
</evidence>
<feature type="transmembrane region" description="Helical" evidence="6">
    <location>
        <begin position="351"/>
        <end position="372"/>
    </location>
</feature>
<keyword evidence="9" id="KW-1185">Reference proteome</keyword>
<dbReference type="SUPFAM" id="SSF103473">
    <property type="entry name" value="MFS general substrate transporter"/>
    <property type="match status" value="1"/>
</dbReference>
<protein>
    <recommendedName>
        <fullName evidence="7">Major facilitator superfamily (MFS) profile domain-containing protein</fullName>
    </recommendedName>
</protein>
<evidence type="ECO:0000259" key="7">
    <source>
        <dbReference type="PROSITE" id="PS50850"/>
    </source>
</evidence>
<feature type="transmembrane region" description="Helical" evidence="6">
    <location>
        <begin position="54"/>
        <end position="74"/>
    </location>
</feature>
<reference evidence="8" key="2">
    <citation type="journal article" date="2023" name="IMA Fungus">
        <title>Comparative genomic study of the Penicillium genus elucidates a diverse pangenome and 15 lateral gene transfer events.</title>
        <authorList>
            <person name="Petersen C."/>
            <person name="Sorensen T."/>
            <person name="Nielsen M.R."/>
            <person name="Sondergaard T.E."/>
            <person name="Sorensen J.L."/>
            <person name="Fitzpatrick D.A."/>
            <person name="Frisvad J.C."/>
            <person name="Nielsen K.L."/>
        </authorList>
    </citation>
    <scope>NUCLEOTIDE SEQUENCE</scope>
    <source>
        <strain evidence="8">IBT 26290</strain>
    </source>
</reference>
<feature type="compositionally biased region" description="Basic and acidic residues" evidence="5">
    <location>
        <begin position="1"/>
        <end position="14"/>
    </location>
</feature>
<feature type="transmembrane region" description="Helical" evidence="6">
    <location>
        <begin position="180"/>
        <end position="201"/>
    </location>
</feature>
<evidence type="ECO:0000256" key="2">
    <source>
        <dbReference type="ARBA" id="ARBA00022692"/>
    </source>
</evidence>
<dbReference type="PANTHER" id="PTHR23502:SF159">
    <property type="entry name" value="TRANSPORTER, PUTATIVE (AFU_ORTHOLOGUE AFUA_4G14230)-RELATED"/>
    <property type="match status" value="1"/>
</dbReference>
<dbReference type="Gene3D" id="1.20.1720.10">
    <property type="entry name" value="Multidrug resistance protein D"/>
    <property type="match status" value="1"/>
</dbReference>
<proteinExistence type="predicted"/>
<evidence type="ECO:0000256" key="6">
    <source>
        <dbReference type="SAM" id="Phobius"/>
    </source>
</evidence>
<feature type="transmembrane region" description="Helical" evidence="6">
    <location>
        <begin position="444"/>
        <end position="468"/>
    </location>
</feature>
<feature type="transmembrane region" description="Helical" evidence="6">
    <location>
        <begin position="94"/>
        <end position="112"/>
    </location>
</feature>
<dbReference type="AlphaFoldDB" id="A0A9W9I256"/>
<feature type="transmembrane region" description="Helical" evidence="6">
    <location>
        <begin position="318"/>
        <end position="339"/>
    </location>
</feature>
<feature type="region of interest" description="Disordered" evidence="5">
    <location>
        <begin position="1"/>
        <end position="45"/>
    </location>
</feature>
<feature type="domain" description="Major facilitator superfamily (MFS) profile" evidence="7">
    <location>
        <begin position="54"/>
        <end position="473"/>
    </location>
</feature>
<accession>A0A9W9I256</accession>
<dbReference type="GeneID" id="81428979"/>
<dbReference type="EMBL" id="JAPQKN010000004">
    <property type="protein sequence ID" value="KAJ5160675.1"/>
    <property type="molecule type" value="Genomic_DNA"/>
</dbReference>